<name>A0A4R9C325_9FIRM</name>
<comment type="similarity">
    <text evidence="1 3">Belongs to the UPF0122 family.</text>
</comment>
<keyword evidence="5" id="KW-1185">Reference proteome</keyword>
<dbReference type="Proteomes" id="UP000297454">
    <property type="component" value="Unassembled WGS sequence"/>
</dbReference>
<evidence type="ECO:0000256" key="2">
    <source>
        <dbReference type="ARBA" id="ARBA00024764"/>
    </source>
</evidence>
<comment type="function">
    <text evidence="2 3">Might take part in the signal recognition particle (SRP) pathway. This is inferred from the conservation of its genetic proximity to ftsY/ffh. May be a regulatory protein.</text>
</comment>
<dbReference type="InterPro" id="IPR054831">
    <property type="entry name" value="UPF0122_fam_protein"/>
</dbReference>
<dbReference type="GO" id="GO:0003677">
    <property type="term" value="F:DNA binding"/>
    <property type="evidence" value="ECO:0007669"/>
    <property type="project" value="UniProtKB-KW"/>
</dbReference>
<dbReference type="InterPro" id="IPR007394">
    <property type="entry name" value="UPF0122"/>
</dbReference>
<evidence type="ECO:0000256" key="1">
    <source>
        <dbReference type="ARBA" id="ARBA00008720"/>
    </source>
</evidence>
<reference evidence="4 5" key="1">
    <citation type="submission" date="2019-01" db="EMBL/GenBank/DDBJ databases">
        <title>Draft Genome Sequences of Helcococcus ovis Strains Isolated from the Uterus and Vagina of Dairy Cows with Metritis.</title>
        <authorList>
            <person name="Cunha F."/>
            <person name="Jeon S.J."/>
            <person name="Kutzer P."/>
            <person name="Galvao K.N."/>
        </authorList>
    </citation>
    <scope>NUCLEOTIDE SEQUENCE [LARGE SCALE GENOMIC DNA]</scope>
    <source>
        <strain evidence="4 5">KG-37</strain>
    </source>
</reference>
<dbReference type="PANTHER" id="PTHR40083:SF1">
    <property type="entry name" value="UPF0122 PROTEIN YLXM"/>
    <property type="match status" value="1"/>
</dbReference>
<dbReference type="HAMAP" id="MF_00245">
    <property type="entry name" value="UPF0122"/>
    <property type="match status" value="1"/>
</dbReference>
<protein>
    <recommendedName>
        <fullName evidence="3">UPF0122 protein EQF91_02030</fullName>
    </recommendedName>
</protein>
<dbReference type="NCBIfam" id="NF045758">
    <property type="entry name" value="YlxM"/>
    <property type="match status" value="1"/>
</dbReference>
<dbReference type="Gene3D" id="1.10.10.10">
    <property type="entry name" value="Winged helix-like DNA-binding domain superfamily/Winged helix DNA-binding domain"/>
    <property type="match status" value="1"/>
</dbReference>
<dbReference type="InterPro" id="IPR013324">
    <property type="entry name" value="RNA_pol_sigma_r3/r4-like"/>
</dbReference>
<gene>
    <name evidence="4" type="ORF">EQF91_02030</name>
</gene>
<accession>A0A4R9C325</accession>
<dbReference type="PANTHER" id="PTHR40083">
    <property type="entry name" value="UPF0122 PROTEIN CBO2450/CLC_2298"/>
    <property type="match status" value="1"/>
</dbReference>
<comment type="caution">
    <text evidence="4">The sequence shown here is derived from an EMBL/GenBank/DDBJ whole genome shotgun (WGS) entry which is preliminary data.</text>
</comment>
<dbReference type="GeneID" id="97030796"/>
<dbReference type="Pfam" id="PF04297">
    <property type="entry name" value="UPF0122"/>
    <property type="match status" value="1"/>
</dbReference>
<dbReference type="InterPro" id="IPR036388">
    <property type="entry name" value="WH-like_DNA-bd_sf"/>
</dbReference>
<dbReference type="RefSeq" id="WP_134711616.1">
    <property type="nucleotide sequence ID" value="NZ_CP119081.1"/>
</dbReference>
<evidence type="ECO:0000313" key="4">
    <source>
        <dbReference type="EMBL" id="TFF67156.1"/>
    </source>
</evidence>
<organism evidence="4 5">
    <name type="scientific">Helcococcus ovis</name>
    <dbReference type="NCBI Taxonomy" id="72026"/>
    <lineage>
        <taxon>Bacteria</taxon>
        <taxon>Bacillati</taxon>
        <taxon>Bacillota</taxon>
        <taxon>Tissierellia</taxon>
        <taxon>Tissierellales</taxon>
        <taxon>Peptoniphilaceae</taxon>
        <taxon>Helcococcus</taxon>
    </lineage>
</organism>
<evidence type="ECO:0000313" key="5">
    <source>
        <dbReference type="Proteomes" id="UP000297454"/>
    </source>
</evidence>
<dbReference type="OrthoDB" id="6392at2"/>
<sequence length="112" mass="13101">MEKNVVISILYEYYGKLLTDKQAESIEMHYLEDLSLTEIADIQGVSKQSISETIKRSEKALLDFEKGIGMYKRSNELSELVDRLEKNLINDLDDEEYSKYIDLIFQIKTKLK</sequence>
<keyword evidence="4" id="KW-0238">DNA-binding</keyword>
<dbReference type="EMBL" id="SCFR01000004">
    <property type="protein sequence ID" value="TFF67156.1"/>
    <property type="molecule type" value="Genomic_DNA"/>
</dbReference>
<proteinExistence type="inferred from homology"/>
<evidence type="ECO:0000256" key="3">
    <source>
        <dbReference type="HAMAP-Rule" id="MF_00245"/>
    </source>
</evidence>
<dbReference type="SUPFAM" id="SSF88659">
    <property type="entry name" value="Sigma3 and sigma4 domains of RNA polymerase sigma factors"/>
    <property type="match status" value="1"/>
</dbReference>
<dbReference type="AlphaFoldDB" id="A0A4R9C325"/>